<dbReference type="InterPro" id="IPR009008">
    <property type="entry name" value="Val/Leu/Ile-tRNA-synth_edit"/>
</dbReference>
<dbReference type="InterPro" id="IPR013155">
    <property type="entry name" value="M/V/L/I-tRNA-synth_anticd-bd"/>
</dbReference>
<evidence type="ECO:0000256" key="7">
    <source>
        <dbReference type="ARBA" id="ARBA00023146"/>
    </source>
</evidence>
<comment type="caution">
    <text evidence="15">The sequence shown here is derived from an EMBL/GenBank/DDBJ whole genome shotgun (WGS) entry which is preliminary data.</text>
</comment>
<feature type="domain" description="Methionyl/Valyl/Leucyl/Isoleucyl-tRNA synthetase anticodon-binding" evidence="12">
    <location>
        <begin position="791"/>
        <end position="908"/>
    </location>
</feature>
<dbReference type="SUPFAM" id="SSF50677">
    <property type="entry name" value="ValRS/IleRS/LeuRS editing domain"/>
    <property type="match status" value="1"/>
</dbReference>
<evidence type="ECO:0000256" key="5">
    <source>
        <dbReference type="ARBA" id="ARBA00022840"/>
    </source>
</evidence>
<protein>
    <recommendedName>
        <fullName evidence="2">leucine--tRNA ligase</fullName>
        <ecNumber evidence="2">6.1.1.4</ecNumber>
    </recommendedName>
    <alternativeName>
        <fullName evidence="8">Leucyl-tRNA synthetase</fullName>
    </alternativeName>
</protein>
<feature type="domain" description="Leucine--tRNA ligase RagD-binding" evidence="14">
    <location>
        <begin position="939"/>
        <end position="1007"/>
    </location>
</feature>
<dbReference type="InterPro" id="IPR004493">
    <property type="entry name" value="Leu-tRNA-synth_Ia_arc/euk"/>
</dbReference>
<dbReference type="Pfam" id="PF24810">
    <property type="entry name" value="RBD_LARS1"/>
    <property type="match status" value="1"/>
</dbReference>
<dbReference type="SUPFAM" id="SSF47323">
    <property type="entry name" value="Anticodon-binding domain of a subclass of class I aminoacyl-tRNA synthetases"/>
    <property type="match status" value="1"/>
</dbReference>
<dbReference type="AlphaFoldDB" id="A0A8S4D365"/>
<keyword evidence="5 10" id="KW-0067">ATP-binding</keyword>
<evidence type="ECO:0000259" key="12">
    <source>
        <dbReference type="Pfam" id="PF08264"/>
    </source>
</evidence>
<dbReference type="CDD" id="cd07959">
    <property type="entry name" value="Anticodon_Ia_Leu_AEc"/>
    <property type="match status" value="1"/>
</dbReference>
<dbReference type="GO" id="GO:0005524">
    <property type="term" value="F:ATP binding"/>
    <property type="evidence" value="ECO:0007669"/>
    <property type="project" value="UniProtKB-KW"/>
</dbReference>
<evidence type="ECO:0000313" key="16">
    <source>
        <dbReference type="Proteomes" id="UP000653454"/>
    </source>
</evidence>
<dbReference type="Gene3D" id="1.10.730.10">
    <property type="entry name" value="Isoleucyl-tRNA Synthetase, Domain 1"/>
    <property type="match status" value="1"/>
</dbReference>
<evidence type="ECO:0000259" key="11">
    <source>
        <dbReference type="Pfam" id="PF00133"/>
    </source>
</evidence>
<dbReference type="Pfam" id="PF00133">
    <property type="entry name" value="tRNA-synt_1"/>
    <property type="match status" value="2"/>
</dbReference>
<feature type="domain" description="Aminoacyl-tRNA synthetase class Ia" evidence="11">
    <location>
        <begin position="22"/>
        <end position="103"/>
    </location>
</feature>
<dbReference type="Gene3D" id="3.40.50.620">
    <property type="entry name" value="HUPs"/>
    <property type="match status" value="1"/>
</dbReference>
<proteinExistence type="inferred from homology"/>
<dbReference type="Gene3D" id="3.90.740.10">
    <property type="entry name" value="Valyl/Leucyl/Isoleucyl-tRNA synthetase, editing domain"/>
    <property type="match status" value="1"/>
</dbReference>
<feature type="domain" description="Aminoacyl-tRNA synthetase class Ia" evidence="11">
    <location>
        <begin position="183"/>
        <end position="752"/>
    </location>
</feature>
<comment type="catalytic activity">
    <reaction evidence="9">
        <text>tRNA(Leu) + L-leucine + ATP = L-leucyl-tRNA(Leu) + AMP + diphosphate</text>
        <dbReference type="Rhea" id="RHEA:11688"/>
        <dbReference type="Rhea" id="RHEA-COMP:9613"/>
        <dbReference type="Rhea" id="RHEA-COMP:9622"/>
        <dbReference type="ChEBI" id="CHEBI:30616"/>
        <dbReference type="ChEBI" id="CHEBI:33019"/>
        <dbReference type="ChEBI" id="CHEBI:57427"/>
        <dbReference type="ChEBI" id="CHEBI:78442"/>
        <dbReference type="ChEBI" id="CHEBI:78494"/>
        <dbReference type="ChEBI" id="CHEBI:456215"/>
        <dbReference type="EC" id="6.1.1.4"/>
    </reaction>
</comment>
<dbReference type="NCBIfam" id="TIGR00395">
    <property type="entry name" value="leuS_arch"/>
    <property type="match status" value="1"/>
</dbReference>
<evidence type="ECO:0000256" key="9">
    <source>
        <dbReference type="ARBA" id="ARBA00047469"/>
    </source>
</evidence>
<reference evidence="15" key="1">
    <citation type="submission" date="2020-11" db="EMBL/GenBank/DDBJ databases">
        <authorList>
            <person name="Whiteford S."/>
        </authorList>
    </citation>
    <scope>NUCLEOTIDE SEQUENCE</scope>
</reference>
<dbReference type="Pfam" id="PF22947">
    <property type="entry name" value="ULD_3"/>
    <property type="match status" value="1"/>
</dbReference>
<dbReference type="InterPro" id="IPR001412">
    <property type="entry name" value="aa-tRNA-synth_I_CS"/>
</dbReference>
<keyword evidence="3 10" id="KW-0436">Ligase</keyword>
<evidence type="ECO:0000259" key="13">
    <source>
        <dbReference type="Pfam" id="PF22947"/>
    </source>
</evidence>
<dbReference type="SUPFAM" id="SSF52374">
    <property type="entry name" value="Nucleotidylyl transferase"/>
    <property type="match status" value="1"/>
</dbReference>
<comment type="similarity">
    <text evidence="1 10">Belongs to the class-I aminoacyl-tRNA synthetase family.</text>
</comment>
<dbReference type="Pfam" id="PF08264">
    <property type="entry name" value="Anticodon_1"/>
    <property type="match status" value="1"/>
</dbReference>
<evidence type="ECO:0000313" key="15">
    <source>
        <dbReference type="EMBL" id="CAG9091449.1"/>
    </source>
</evidence>
<evidence type="ECO:0000256" key="2">
    <source>
        <dbReference type="ARBA" id="ARBA00013164"/>
    </source>
</evidence>
<keyword evidence="7 10" id="KW-0030">Aminoacyl-tRNA synthetase</keyword>
<dbReference type="EMBL" id="CAJHNJ030000002">
    <property type="protein sequence ID" value="CAG9091449.1"/>
    <property type="molecule type" value="Genomic_DNA"/>
</dbReference>
<evidence type="ECO:0000256" key="3">
    <source>
        <dbReference type="ARBA" id="ARBA00022598"/>
    </source>
</evidence>
<dbReference type="FunFam" id="3.90.740.10:FF:000001">
    <property type="entry name" value="Leucine--tRNA ligase, cytoplasmic"/>
    <property type="match status" value="1"/>
</dbReference>
<evidence type="ECO:0000256" key="4">
    <source>
        <dbReference type="ARBA" id="ARBA00022741"/>
    </source>
</evidence>
<dbReference type="PANTHER" id="PTHR45794:SF1">
    <property type="entry name" value="LEUCINE--TRNA LIGASE, CYTOPLASMIC"/>
    <property type="match status" value="1"/>
</dbReference>
<keyword evidence="4 10" id="KW-0547">Nucleotide-binding</keyword>
<evidence type="ECO:0000256" key="6">
    <source>
        <dbReference type="ARBA" id="ARBA00022917"/>
    </source>
</evidence>
<dbReference type="InterPro" id="IPR009080">
    <property type="entry name" value="tRNAsynth_Ia_anticodon-bd"/>
</dbReference>
<dbReference type="EC" id="6.1.1.4" evidence="2"/>
<dbReference type="InterPro" id="IPR054509">
    <property type="entry name" value="LARS1_ULD"/>
</dbReference>
<dbReference type="FunFam" id="3.40.50.620:FF:000326">
    <property type="entry name" value="Leucine--tRNA ligase, cytoplasmic"/>
    <property type="match status" value="1"/>
</dbReference>
<evidence type="ECO:0000256" key="10">
    <source>
        <dbReference type="RuleBase" id="RU363035"/>
    </source>
</evidence>
<evidence type="ECO:0000259" key="14">
    <source>
        <dbReference type="Pfam" id="PF24810"/>
    </source>
</evidence>
<organism evidence="15 16">
    <name type="scientific">Plutella xylostella</name>
    <name type="common">Diamondback moth</name>
    <name type="synonym">Plutella maculipennis</name>
    <dbReference type="NCBI Taxonomy" id="51655"/>
    <lineage>
        <taxon>Eukaryota</taxon>
        <taxon>Metazoa</taxon>
        <taxon>Ecdysozoa</taxon>
        <taxon>Arthropoda</taxon>
        <taxon>Hexapoda</taxon>
        <taxon>Insecta</taxon>
        <taxon>Pterygota</taxon>
        <taxon>Neoptera</taxon>
        <taxon>Endopterygota</taxon>
        <taxon>Lepidoptera</taxon>
        <taxon>Glossata</taxon>
        <taxon>Ditrysia</taxon>
        <taxon>Yponomeutoidea</taxon>
        <taxon>Plutellidae</taxon>
        <taxon>Plutella</taxon>
    </lineage>
</organism>
<sequence>MAALDRKGTFKVEYLQEIERKVQERWEKEKIFEVEAPNDGKPHEKFMCTFPYPYMNGRLHLGHTFSLSKCEFATRYHRLKGKMVLFPFGFHCTGMPIKACADKLKREMSLYGCPPVFPEEEETVVEEKGDIVPKDKSKGKKSKAVAKAGAAKYQWQIMRSIGVPEEEIKEFADAYYWLDYFPPRAVEDLKRIGIHVDWRRKFITTDANKFYDSFIRWQFYHLKERKKIMYGKRYTIFSPMDSQPCMDHDRSTGEGAGPQEYTLIKMELLKPFPKVLKSLEGKKVNFVAATLRPETMYGQTNFWVHPDITYIAFETADDGIYICTRRAARNMSYQGFTKKDGQYEVVLEAVGQDLLGAAVKSPLTVYPKIYALPMLTIKEDKGTGIVTSVISDSPDDYAAFVDLQKKPAFREKYGITDEMVLPFEAVPILEIPEYGNLSAIHVYDKLKIQSQNDKDKLLQAKEMVYLKGFYDGVLLVGEFKGKKIQDVKKNLQTKLVNENGAKIYYEPEKTIISRSGDECVVALCNQWYLDYGNEQWKAQVMKALEKMNTYHDEVRKNFVATLNWLHEYACSRTYGLGTKLPWDEQWLIESLSDSTIYNAYYTIAHFLQGGTYRPDQGNELNIKPEDMTHEVWNYIFFNDAPFPKTTKIAKKSLDQMKKSFQFWYPVDLRVSGKDLIQNHLTFFIYNHVAMWPNEEDKWPKSIRANGHLMLNSAKMSKSEGNFLTLAESVTKFSADGMRLSLADAGDSVEDANFVESTADAGILRLFTFIEWVKEIVATKASLRSGEHNFHDKVFTSEMNLKINQTDDNYNKMLFKEALRTGFFELQAARDKYRELCSDGGMHVELVVRYIATQAKLVSPICPHVAEHVWELLGNKRSILHETWPVAGEIDEVAVKASNYLMDAAHSFRIYLKNHSAVKKPKKGEAPKPADKPNKAILWVAKEYPKWQHIILTTMKQLNGPTGLPDNKAISTALNSIPDLKKYMKRVMPFVQATRENMDKIGADALSVGLLFDEAAILRDNTPYLLSTLDLDSIEVKHTDSPDAPEKTKEDCSPGQPHVSFYTEPGVAVSIHNPTPLSGLFTVTLTLADGDTVEKVKGKLAKEVKAVKDIASLKLWRYEDPVLGPRKIPVIGDYPSKCITLDNAAVLKVDTTANKVELVSNGKNIDLGLQMLYTYEKSV</sequence>
<dbReference type="Proteomes" id="UP000653454">
    <property type="component" value="Unassembled WGS sequence"/>
</dbReference>
<dbReference type="InterPro" id="IPR002300">
    <property type="entry name" value="aa-tRNA-synth_Ia"/>
</dbReference>
<dbReference type="GO" id="GO:0004823">
    <property type="term" value="F:leucine-tRNA ligase activity"/>
    <property type="evidence" value="ECO:0007669"/>
    <property type="project" value="UniProtKB-EC"/>
</dbReference>
<dbReference type="GO" id="GO:0006429">
    <property type="term" value="P:leucyl-tRNA aminoacylation"/>
    <property type="evidence" value="ECO:0007669"/>
    <property type="project" value="InterPro"/>
</dbReference>
<keyword evidence="16" id="KW-1185">Reference proteome</keyword>
<dbReference type="PANTHER" id="PTHR45794">
    <property type="entry name" value="LEUCYL-TRNA SYNTHETASE"/>
    <property type="match status" value="1"/>
</dbReference>
<evidence type="ECO:0000256" key="1">
    <source>
        <dbReference type="ARBA" id="ARBA00005594"/>
    </source>
</evidence>
<accession>A0A8S4D365</accession>
<dbReference type="InterPro" id="IPR014729">
    <property type="entry name" value="Rossmann-like_a/b/a_fold"/>
</dbReference>
<dbReference type="FunFam" id="1.10.730.10:FF:000020">
    <property type="entry name" value="Leucine--tRNA ligase cytoplasmic"/>
    <property type="match status" value="1"/>
</dbReference>
<name>A0A8S4D365_PLUXY</name>
<evidence type="ECO:0000256" key="8">
    <source>
        <dbReference type="ARBA" id="ARBA00030520"/>
    </source>
</evidence>
<keyword evidence="6 10" id="KW-0648">Protein biosynthesis</keyword>
<gene>
    <name evidence="15" type="ORF">PLXY2_LOCUS815</name>
</gene>
<feature type="domain" description="Leucine--tRNA ligase ubiquitin-like" evidence="13">
    <location>
        <begin position="1062"/>
        <end position="1175"/>
    </location>
</feature>
<dbReference type="PROSITE" id="PS00178">
    <property type="entry name" value="AA_TRNA_LIGASE_I"/>
    <property type="match status" value="1"/>
</dbReference>
<dbReference type="InterPro" id="IPR055416">
    <property type="entry name" value="RBD_LARS1"/>
</dbReference>
<dbReference type="GO" id="GO:0002161">
    <property type="term" value="F:aminoacyl-tRNA deacylase activity"/>
    <property type="evidence" value="ECO:0007669"/>
    <property type="project" value="InterPro"/>
</dbReference>